<dbReference type="SUPFAM" id="SSF47781">
    <property type="entry name" value="RuvA domain 2-like"/>
    <property type="match status" value="1"/>
</dbReference>
<accession>A0A6A7BY52</accession>
<evidence type="ECO:0000256" key="6">
    <source>
        <dbReference type="ARBA" id="ARBA00022801"/>
    </source>
</evidence>
<keyword evidence="13" id="KW-1185">Reference proteome</keyword>
<comment type="subcellular location">
    <subcellularLocation>
        <location evidence="1">Nucleus</location>
    </subcellularLocation>
</comment>
<reference evidence="12" key="1">
    <citation type="journal article" date="2020" name="Stud. Mycol.">
        <title>101 Dothideomycetes genomes: a test case for predicting lifestyles and emergence of pathogens.</title>
        <authorList>
            <person name="Haridas S."/>
            <person name="Albert R."/>
            <person name="Binder M."/>
            <person name="Bloem J."/>
            <person name="Labutti K."/>
            <person name="Salamov A."/>
            <person name="Andreopoulos B."/>
            <person name="Baker S."/>
            <person name="Barry K."/>
            <person name="Bills G."/>
            <person name="Bluhm B."/>
            <person name="Cannon C."/>
            <person name="Castanera R."/>
            <person name="Culley D."/>
            <person name="Daum C."/>
            <person name="Ezra D."/>
            <person name="Gonzalez J."/>
            <person name="Henrissat B."/>
            <person name="Kuo A."/>
            <person name="Liang C."/>
            <person name="Lipzen A."/>
            <person name="Lutzoni F."/>
            <person name="Magnuson J."/>
            <person name="Mondo S."/>
            <person name="Nolan M."/>
            <person name="Ohm R."/>
            <person name="Pangilinan J."/>
            <person name="Park H.-J."/>
            <person name="Ramirez L."/>
            <person name="Alfaro M."/>
            <person name="Sun H."/>
            <person name="Tritt A."/>
            <person name="Yoshinaga Y."/>
            <person name="Zwiers L.-H."/>
            <person name="Turgeon B."/>
            <person name="Goodwin S."/>
            <person name="Spatafora J."/>
            <person name="Crous P."/>
            <person name="Grigoriev I."/>
        </authorList>
    </citation>
    <scope>NUCLEOTIDE SEQUENCE</scope>
    <source>
        <strain evidence="12">CBS 480.64</strain>
    </source>
</reference>
<dbReference type="GO" id="GO:0000014">
    <property type="term" value="F:single-stranded DNA endodeoxyribonuclease activity"/>
    <property type="evidence" value="ECO:0007669"/>
    <property type="project" value="TreeGrafter"/>
</dbReference>
<organism evidence="12 13">
    <name type="scientific">Piedraia hortae CBS 480.64</name>
    <dbReference type="NCBI Taxonomy" id="1314780"/>
    <lineage>
        <taxon>Eukaryota</taxon>
        <taxon>Fungi</taxon>
        <taxon>Dikarya</taxon>
        <taxon>Ascomycota</taxon>
        <taxon>Pezizomycotina</taxon>
        <taxon>Dothideomycetes</taxon>
        <taxon>Dothideomycetidae</taxon>
        <taxon>Capnodiales</taxon>
        <taxon>Piedraiaceae</taxon>
        <taxon>Piedraia</taxon>
    </lineage>
</organism>
<feature type="domain" description="ERCC4" evidence="11">
    <location>
        <begin position="699"/>
        <end position="779"/>
    </location>
</feature>
<evidence type="ECO:0000256" key="7">
    <source>
        <dbReference type="ARBA" id="ARBA00023125"/>
    </source>
</evidence>
<name>A0A6A7BY52_9PEZI</name>
<dbReference type="SUPFAM" id="SSF52980">
    <property type="entry name" value="Restriction endonuclease-like"/>
    <property type="match status" value="1"/>
</dbReference>
<dbReference type="InterPro" id="IPR047520">
    <property type="entry name" value="XPF_nuclease"/>
</dbReference>
<protein>
    <submittedName>
        <fullName evidence="12">DNA repair protein</fullName>
    </submittedName>
</protein>
<dbReference type="InterPro" id="IPR006167">
    <property type="entry name" value="XPF"/>
</dbReference>
<keyword evidence="8" id="KW-0234">DNA repair</keyword>
<dbReference type="Pfam" id="PF02732">
    <property type="entry name" value="ERCC4"/>
    <property type="match status" value="1"/>
</dbReference>
<dbReference type="Gene3D" id="1.10.150.20">
    <property type="entry name" value="5' to 3' exonuclease, C-terminal subdomain"/>
    <property type="match status" value="1"/>
</dbReference>
<dbReference type="FunFam" id="3.40.50.10130:FF:000002">
    <property type="entry name" value="DNA repair endonuclease XPF"/>
    <property type="match status" value="1"/>
</dbReference>
<sequence length="933" mass="105291">MSSPIRLSLPLRYQKDIFHSLRNEDGLLVLARGLGLLHIVSNLLHSYDAAGNNLIILVNADDNENTWLGEALAEQALISNAAKCRGLQLCNTDSTGVGVREKLYASGGVLSVTSRILLVDLLSGILDPKGITGLVVLHADRISATDSEAFIVRLYRLGNKMGFLKAFSDRAEPLAGTQMALEKVLKNLFLRRTFLFPRFQVNVAEALEGKRKAEVIELEVQMTEAMREIQNAILECVEECIKELKKGNSELDVEDLNMDTALHRSFDLIVQRQLDRVWHRTSFRTRQLVADLKVLRDTLHYILAYDAVEFNQHLESVRAASAPTKGSSWHNPSPWLYLDAAQTVFATAKRRVYTGQLTEGSDWKPVLEELPKWKVLAEILDEIERDVYLNPHLQDQNGGAVLIMCGSYDTSRQLRQYLHSMYAEPGEDAEQDEADDEDKETGIRPNARHMMRRKLRQHLMWKQNFARVEKNLFVDNTKNTAQGSADQAGNRGERSRAPPNKRRRVRGNAAAAALGPHRTVGTTNSNLAGDKQAHIEALVRQLAPEEVESKPVDIAVGDSLEDVDKYYGLYDLKDVVIVHPYSGDMDDHLLEETKPRYVIMYEPDAAFIRRLEVYRSSHSNRQVRVYFMYYGGSVEEQRYLSVVRGEKDSFTKLIRERANMAMSFTHDTADLDPQDAFLRSVNTRIAGGGRLTATAEPPRVVFDVRESRSKVPSLLHARNMQPVPCTLTVGDYILTPDICVERKSLKDLVSSFANGRLYNQARSMLQHYTHPMLLIEFELHKAFTLEPFTDNAKSANALASQVGSDLQSKIVQLCLAFPRLRIIWSSSPYQTAEIFEELKKKQPEPNPVRAAEIGLEEGDDPSGRMFNQLPQDLLRAVPGVSAKALQRLILSFNDVQDVANADFDRLKAVVGRESARLIRNFFDQCNWDEDGNY</sequence>
<dbReference type="GO" id="GO:1901255">
    <property type="term" value="P:nucleotide-excision repair involved in interstrand cross-link repair"/>
    <property type="evidence" value="ECO:0007669"/>
    <property type="project" value="TreeGrafter"/>
</dbReference>
<dbReference type="SMART" id="SM00891">
    <property type="entry name" value="ERCC4"/>
    <property type="match status" value="1"/>
</dbReference>
<evidence type="ECO:0000256" key="3">
    <source>
        <dbReference type="ARBA" id="ARBA00022722"/>
    </source>
</evidence>
<evidence type="ECO:0000256" key="2">
    <source>
        <dbReference type="ARBA" id="ARBA00010015"/>
    </source>
</evidence>
<dbReference type="AlphaFoldDB" id="A0A6A7BY52"/>
<dbReference type="Proteomes" id="UP000799421">
    <property type="component" value="Unassembled WGS sequence"/>
</dbReference>
<feature type="region of interest" description="Disordered" evidence="10">
    <location>
        <begin position="476"/>
        <end position="510"/>
    </location>
</feature>
<keyword evidence="3" id="KW-0540">Nuclease</keyword>
<keyword evidence="6" id="KW-0378">Hydrolase</keyword>
<proteinExistence type="inferred from homology"/>
<keyword evidence="4" id="KW-0255">Endonuclease</keyword>
<dbReference type="PANTHER" id="PTHR10150:SF0">
    <property type="entry name" value="DNA REPAIR ENDONUCLEASE XPF"/>
    <property type="match status" value="1"/>
</dbReference>
<dbReference type="GO" id="GO:0003684">
    <property type="term" value="F:damaged DNA binding"/>
    <property type="evidence" value="ECO:0007669"/>
    <property type="project" value="TreeGrafter"/>
</dbReference>
<dbReference type="PANTHER" id="PTHR10150">
    <property type="entry name" value="DNA REPAIR ENDONUCLEASE XPF"/>
    <property type="match status" value="1"/>
</dbReference>
<feature type="compositionally biased region" description="Polar residues" evidence="10">
    <location>
        <begin position="476"/>
        <end position="487"/>
    </location>
</feature>
<dbReference type="InterPro" id="IPR006166">
    <property type="entry name" value="ERCC4_domain"/>
</dbReference>
<dbReference type="GO" id="GO:0003697">
    <property type="term" value="F:single-stranded DNA binding"/>
    <property type="evidence" value="ECO:0007669"/>
    <property type="project" value="InterPro"/>
</dbReference>
<gene>
    <name evidence="12" type="ORF">K470DRAFT_258654</name>
</gene>
<keyword evidence="9" id="KW-0539">Nucleus</keyword>
<evidence type="ECO:0000256" key="5">
    <source>
        <dbReference type="ARBA" id="ARBA00022763"/>
    </source>
</evidence>
<evidence type="ECO:0000256" key="4">
    <source>
        <dbReference type="ARBA" id="ARBA00022759"/>
    </source>
</evidence>
<comment type="similarity">
    <text evidence="2">Belongs to the XPF family.</text>
</comment>
<keyword evidence="7" id="KW-0238">DNA-binding</keyword>
<dbReference type="OrthoDB" id="361020at2759"/>
<evidence type="ECO:0000256" key="10">
    <source>
        <dbReference type="SAM" id="MobiDB-lite"/>
    </source>
</evidence>
<dbReference type="EMBL" id="MU005990">
    <property type="protein sequence ID" value="KAF2859639.1"/>
    <property type="molecule type" value="Genomic_DNA"/>
</dbReference>
<dbReference type="GO" id="GO:0000110">
    <property type="term" value="C:nucleotide-excision repair factor 1 complex"/>
    <property type="evidence" value="ECO:0007669"/>
    <property type="project" value="TreeGrafter"/>
</dbReference>
<dbReference type="GO" id="GO:0000712">
    <property type="term" value="P:resolution of meiotic recombination intermediates"/>
    <property type="evidence" value="ECO:0007669"/>
    <property type="project" value="TreeGrafter"/>
</dbReference>
<dbReference type="GO" id="GO:0000736">
    <property type="term" value="P:double-strand break repair via single-strand annealing, removal of nonhomologous ends"/>
    <property type="evidence" value="ECO:0007669"/>
    <property type="project" value="TreeGrafter"/>
</dbReference>
<dbReference type="InterPro" id="IPR011335">
    <property type="entry name" value="Restrct_endonuc-II-like"/>
</dbReference>
<dbReference type="Gene3D" id="3.40.50.10130">
    <property type="match status" value="1"/>
</dbReference>
<dbReference type="NCBIfam" id="TIGR00596">
    <property type="entry name" value="rad1"/>
    <property type="match status" value="1"/>
</dbReference>
<evidence type="ECO:0000256" key="8">
    <source>
        <dbReference type="ARBA" id="ARBA00023204"/>
    </source>
</evidence>
<dbReference type="InterPro" id="IPR010994">
    <property type="entry name" value="RuvA_2-like"/>
</dbReference>
<dbReference type="GO" id="GO:0000724">
    <property type="term" value="P:double-strand break repair via homologous recombination"/>
    <property type="evidence" value="ECO:0007669"/>
    <property type="project" value="TreeGrafter"/>
</dbReference>
<evidence type="ECO:0000313" key="13">
    <source>
        <dbReference type="Proteomes" id="UP000799421"/>
    </source>
</evidence>
<evidence type="ECO:0000259" key="11">
    <source>
        <dbReference type="SMART" id="SM00891"/>
    </source>
</evidence>
<evidence type="ECO:0000256" key="1">
    <source>
        <dbReference type="ARBA" id="ARBA00004123"/>
    </source>
</evidence>
<keyword evidence="5" id="KW-0227">DNA damage</keyword>
<evidence type="ECO:0000313" key="12">
    <source>
        <dbReference type="EMBL" id="KAF2859639.1"/>
    </source>
</evidence>
<dbReference type="CDD" id="cd20078">
    <property type="entry name" value="XPF_nuclease_XPF_euk"/>
    <property type="match status" value="1"/>
</dbReference>
<evidence type="ECO:0000256" key="9">
    <source>
        <dbReference type="ARBA" id="ARBA00023242"/>
    </source>
</evidence>